<dbReference type="EMBL" id="NIDE01000004">
    <property type="protein sequence ID" value="OWK43509.1"/>
    <property type="molecule type" value="Genomic_DNA"/>
</dbReference>
<feature type="region of interest" description="Disordered" evidence="1">
    <location>
        <begin position="14"/>
        <end position="74"/>
    </location>
</feature>
<keyword evidence="3" id="KW-1185">Reference proteome</keyword>
<evidence type="ECO:0000313" key="2">
    <source>
        <dbReference type="EMBL" id="OWK43509.1"/>
    </source>
</evidence>
<dbReference type="Proteomes" id="UP000214646">
    <property type="component" value="Unassembled WGS sequence"/>
</dbReference>
<protein>
    <submittedName>
        <fullName evidence="2">Uncharacterized protein</fullName>
    </submittedName>
</protein>
<evidence type="ECO:0000313" key="3">
    <source>
        <dbReference type="Proteomes" id="UP000214646"/>
    </source>
</evidence>
<evidence type="ECO:0000256" key="1">
    <source>
        <dbReference type="SAM" id="MobiDB-lite"/>
    </source>
</evidence>
<feature type="compositionally biased region" description="Basic and acidic residues" evidence="1">
    <location>
        <begin position="20"/>
        <end position="35"/>
    </location>
</feature>
<dbReference type="AlphaFoldDB" id="A0A225E1Z8"/>
<gene>
    <name evidence="2" type="ORF">FRUB_03108</name>
</gene>
<comment type="caution">
    <text evidence="2">The sequence shown here is derived from an EMBL/GenBank/DDBJ whole genome shotgun (WGS) entry which is preliminary data.</text>
</comment>
<organism evidence="2 3">
    <name type="scientific">Fimbriiglobus ruber</name>
    <dbReference type="NCBI Taxonomy" id="1908690"/>
    <lineage>
        <taxon>Bacteria</taxon>
        <taxon>Pseudomonadati</taxon>
        <taxon>Planctomycetota</taxon>
        <taxon>Planctomycetia</taxon>
        <taxon>Gemmatales</taxon>
        <taxon>Gemmataceae</taxon>
        <taxon>Fimbriiglobus</taxon>
    </lineage>
</organism>
<accession>A0A225E1Z8</accession>
<reference evidence="3" key="1">
    <citation type="submission" date="2017-06" db="EMBL/GenBank/DDBJ databases">
        <title>Genome analysis of Fimbriiglobus ruber SP5, the first member of the order Planctomycetales with confirmed chitinolytic capability.</title>
        <authorList>
            <person name="Ravin N.V."/>
            <person name="Rakitin A.L."/>
            <person name="Ivanova A.A."/>
            <person name="Beletsky A.V."/>
            <person name="Kulichevskaya I.S."/>
            <person name="Mardanov A.V."/>
            <person name="Dedysh S.N."/>
        </authorList>
    </citation>
    <scope>NUCLEOTIDE SEQUENCE [LARGE SCALE GENOMIC DNA]</scope>
    <source>
        <strain evidence="3">SP5</strain>
    </source>
</reference>
<proteinExistence type="predicted"/>
<name>A0A225E1Z8_9BACT</name>
<feature type="compositionally biased region" description="Basic residues" evidence="1">
    <location>
        <begin position="47"/>
        <end position="74"/>
    </location>
</feature>
<sequence length="74" mass="8397">MCRGKFDRDIRLATVSGDNGRPDEEFFTKSGDPGRKTACRGAAGSLRSHHTPARTRPWCRRRTTSHHRNPLHRG</sequence>